<accession>A0A1W1VET4</accession>
<dbReference type="RefSeq" id="WP_084444673.1">
    <property type="nucleotide sequence ID" value="NZ_FWWW01000057.1"/>
</dbReference>
<dbReference type="InterPro" id="IPR006016">
    <property type="entry name" value="UspA"/>
</dbReference>
<gene>
    <name evidence="3" type="ORF">SAMN00120144_2475</name>
</gene>
<name>A0A1W1VET4_9BACT</name>
<evidence type="ECO:0000256" key="1">
    <source>
        <dbReference type="ARBA" id="ARBA00008791"/>
    </source>
</evidence>
<dbReference type="EMBL" id="FWWW01000057">
    <property type="protein sequence ID" value="SMB91858.1"/>
    <property type="molecule type" value="Genomic_DNA"/>
</dbReference>
<dbReference type="Gene3D" id="3.40.50.12370">
    <property type="match status" value="1"/>
</dbReference>
<keyword evidence="4" id="KW-1185">Reference proteome</keyword>
<dbReference type="STRING" id="645990.SAMN00120144_2475"/>
<feature type="domain" description="UspA" evidence="2">
    <location>
        <begin position="156"/>
        <end position="269"/>
    </location>
</feature>
<proteinExistence type="inferred from homology"/>
<sequence>MPAPLLLLTDFTPAADRGLAYAAAIAAELRAPLVLLHVRRTSLLDPEALSGRIPHRSEGEIAAELSSRTATLTVPVTVEISNDILENAVAAAVEQHQPQLIVLGRPDYNKPDELIDTTSLNLLRHSPVPLLVVPVMAPAKPNLCRVTIGADNQSFSLSPQVVELGQRLLSAFNATINVAHVVEPEDDDTSSLACQQVEKSGLTAGFQRVTMRGQRHLHPIDGILAAAEEDGGGLLILIARQHSILQRLFYQSVSAQVVRRSLGPVLVLPAQP</sequence>
<dbReference type="OrthoDB" id="871451at2"/>
<reference evidence="3 4" key="1">
    <citation type="submission" date="2017-04" db="EMBL/GenBank/DDBJ databases">
        <authorList>
            <person name="Afonso C.L."/>
            <person name="Miller P.J."/>
            <person name="Scott M.A."/>
            <person name="Spackman E."/>
            <person name="Goraichik I."/>
            <person name="Dimitrov K.M."/>
            <person name="Suarez D.L."/>
            <person name="Swayne D.E."/>
        </authorList>
    </citation>
    <scope>NUCLEOTIDE SEQUENCE [LARGE SCALE GENOMIC DNA]</scope>
    <source>
        <strain evidence="3 4">DSM 11622</strain>
    </source>
</reference>
<dbReference type="Pfam" id="PF00582">
    <property type="entry name" value="Usp"/>
    <property type="match status" value="2"/>
</dbReference>
<evidence type="ECO:0000313" key="3">
    <source>
        <dbReference type="EMBL" id="SMB91858.1"/>
    </source>
</evidence>
<dbReference type="AlphaFoldDB" id="A0A1W1VET4"/>
<feature type="domain" description="UspA" evidence="2">
    <location>
        <begin position="5"/>
        <end position="134"/>
    </location>
</feature>
<evidence type="ECO:0000313" key="4">
    <source>
        <dbReference type="Proteomes" id="UP000192266"/>
    </source>
</evidence>
<organism evidence="3 4">
    <name type="scientific">Hymenobacter roseosalivarius DSM 11622</name>
    <dbReference type="NCBI Taxonomy" id="645990"/>
    <lineage>
        <taxon>Bacteria</taxon>
        <taxon>Pseudomonadati</taxon>
        <taxon>Bacteroidota</taxon>
        <taxon>Cytophagia</taxon>
        <taxon>Cytophagales</taxon>
        <taxon>Hymenobacteraceae</taxon>
        <taxon>Hymenobacter</taxon>
    </lineage>
</organism>
<evidence type="ECO:0000259" key="2">
    <source>
        <dbReference type="Pfam" id="PF00582"/>
    </source>
</evidence>
<dbReference type="SUPFAM" id="SSF52402">
    <property type="entry name" value="Adenine nucleotide alpha hydrolases-like"/>
    <property type="match status" value="2"/>
</dbReference>
<comment type="similarity">
    <text evidence="1">Belongs to the universal stress protein A family.</text>
</comment>
<dbReference type="PANTHER" id="PTHR46268:SF22">
    <property type="entry name" value="SENSOR PROTEIN KDPD-RELATED"/>
    <property type="match status" value="1"/>
</dbReference>
<protein>
    <submittedName>
        <fullName evidence="3">UspA domain protein</fullName>
    </submittedName>
</protein>
<dbReference type="Proteomes" id="UP000192266">
    <property type="component" value="Unassembled WGS sequence"/>
</dbReference>
<dbReference type="CDD" id="cd00293">
    <property type="entry name" value="USP-like"/>
    <property type="match status" value="2"/>
</dbReference>
<dbReference type="PANTHER" id="PTHR46268">
    <property type="entry name" value="STRESS RESPONSE PROTEIN NHAX"/>
    <property type="match status" value="1"/>
</dbReference>